<sequence>MWRFLLASSTSKNHLNRKSSSTPRYLQASNFRVSRRRCSSRLILLLSQELSLLVTVLMQQGHLSSRRVKFSLQELSDYGILLFPIP</sequence>
<evidence type="ECO:0000313" key="2">
    <source>
        <dbReference type="Proteomes" id="UP000011713"/>
    </source>
</evidence>
<dbReference type="HOGENOM" id="CLU_2502732_0_0_1"/>
<reference evidence="1" key="2">
    <citation type="submission" date="2015-06" db="UniProtKB">
        <authorList>
            <consortium name="EnsemblProtists"/>
        </authorList>
    </citation>
    <scope>IDENTIFICATION</scope>
    <source>
        <strain evidence="1">Emoy2</strain>
    </source>
</reference>
<proteinExistence type="predicted"/>
<dbReference type="EMBL" id="JH598098">
    <property type="status" value="NOT_ANNOTATED_CDS"/>
    <property type="molecule type" value="Genomic_DNA"/>
</dbReference>
<dbReference type="Proteomes" id="UP000011713">
    <property type="component" value="Unassembled WGS sequence"/>
</dbReference>
<organism evidence="1 2">
    <name type="scientific">Hyaloperonospora arabidopsidis (strain Emoy2)</name>
    <name type="common">Downy mildew agent</name>
    <name type="synonym">Peronospora arabidopsidis</name>
    <dbReference type="NCBI Taxonomy" id="559515"/>
    <lineage>
        <taxon>Eukaryota</taxon>
        <taxon>Sar</taxon>
        <taxon>Stramenopiles</taxon>
        <taxon>Oomycota</taxon>
        <taxon>Peronosporomycetes</taxon>
        <taxon>Peronosporales</taxon>
        <taxon>Peronosporaceae</taxon>
        <taxon>Hyaloperonospora</taxon>
    </lineage>
</organism>
<dbReference type="InParanoid" id="M4C1K4"/>
<protein>
    <submittedName>
        <fullName evidence="1">Uncharacterized protein</fullName>
    </submittedName>
</protein>
<dbReference type="AlphaFoldDB" id="M4C1K4"/>
<keyword evidence="2" id="KW-1185">Reference proteome</keyword>
<dbReference type="VEuPathDB" id="FungiDB:HpaG812954"/>
<reference evidence="2" key="1">
    <citation type="journal article" date="2010" name="Science">
        <title>Signatures of adaptation to obligate biotrophy in the Hyaloperonospora arabidopsidis genome.</title>
        <authorList>
            <person name="Baxter L."/>
            <person name="Tripathy S."/>
            <person name="Ishaque N."/>
            <person name="Boot N."/>
            <person name="Cabral A."/>
            <person name="Kemen E."/>
            <person name="Thines M."/>
            <person name="Ah-Fong A."/>
            <person name="Anderson R."/>
            <person name="Badejoko W."/>
            <person name="Bittner-Eddy P."/>
            <person name="Boore J.L."/>
            <person name="Chibucos M.C."/>
            <person name="Coates M."/>
            <person name="Dehal P."/>
            <person name="Delehaunty K."/>
            <person name="Dong S."/>
            <person name="Downton P."/>
            <person name="Dumas B."/>
            <person name="Fabro G."/>
            <person name="Fronick C."/>
            <person name="Fuerstenberg S.I."/>
            <person name="Fulton L."/>
            <person name="Gaulin E."/>
            <person name="Govers F."/>
            <person name="Hughes L."/>
            <person name="Humphray S."/>
            <person name="Jiang R.H."/>
            <person name="Judelson H."/>
            <person name="Kamoun S."/>
            <person name="Kyung K."/>
            <person name="Meijer H."/>
            <person name="Minx P."/>
            <person name="Morris P."/>
            <person name="Nelson J."/>
            <person name="Phuntumart V."/>
            <person name="Qutob D."/>
            <person name="Rehmany A."/>
            <person name="Rougon-Cardoso A."/>
            <person name="Ryden P."/>
            <person name="Torto-Alalibo T."/>
            <person name="Studholme D."/>
            <person name="Wang Y."/>
            <person name="Win J."/>
            <person name="Wood J."/>
            <person name="Clifton S.W."/>
            <person name="Rogers J."/>
            <person name="Van den Ackerveken G."/>
            <person name="Jones J.D."/>
            <person name="McDowell J.M."/>
            <person name="Beynon J."/>
            <person name="Tyler B.M."/>
        </authorList>
    </citation>
    <scope>NUCLEOTIDE SEQUENCE [LARGE SCALE GENOMIC DNA]</scope>
    <source>
        <strain evidence="2">Emoy2</strain>
    </source>
</reference>
<name>M4C1K4_HYAAE</name>
<evidence type="ECO:0000313" key="1">
    <source>
        <dbReference type="EnsemblProtists" id="HpaP812954"/>
    </source>
</evidence>
<accession>M4C1K4</accession>
<dbReference type="EnsemblProtists" id="HpaT812954">
    <property type="protein sequence ID" value="HpaP812954"/>
    <property type="gene ID" value="HpaG812954"/>
</dbReference>